<evidence type="ECO:0000256" key="3">
    <source>
        <dbReference type="ARBA" id="ARBA00022692"/>
    </source>
</evidence>
<evidence type="ECO:0000259" key="8">
    <source>
        <dbReference type="Pfam" id="PF13396"/>
    </source>
</evidence>
<evidence type="ECO:0000313" key="9">
    <source>
        <dbReference type="EMBL" id="SKC66931.1"/>
    </source>
</evidence>
<gene>
    <name evidence="9" type="ORF">SAMN06295973_2634</name>
</gene>
<comment type="caution">
    <text evidence="9">The sequence shown here is derived from an EMBL/GenBank/DDBJ whole genome shotgun (WGS) entry which is preliminary data.</text>
</comment>
<evidence type="ECO:0000256" key="4">
    <source>
        <dbReference type="ARBA" id="ARBA00022989"/>
    </source>
</evidence>
<feature type="domain" description="Cardiolipin synthase N-terminal" evidence="8">
    <location>
        <begin position="10"/>
        <end position="54"/>
    </location>
</feature>
<keyword evidence="3 7" id="KW-0812">Transmembrane</keyword>
<protein>
    <submittedName>
        <fullName evidence="9">Phospholipase_D-nuclease N-terminal</fullName>
    </submittedName>
</protein>
<keyword evidence="10" id="KW-1185">Reference proteome</keyword>
<organism evidence="9 10">
    <name type="scientific">Plantibacter cousiniae</name>
    <name type="common">nom. nud.</name>
    <dbReference type="NCBI Taxonomy" id="199709"/>
    <lineage>
        <taxon>Bacteria</taxon>
        <taxon>Bacillati</taxon>
        <taxon>Actinomycetota</taxon>
        <taxon>Actinomycetes</taxon>
        <taxon>Micrococcales</taxon>
        <taxon>Microbacteriaceae</taxon>
        <taxon>Plantibacter</taxon>
    </lineage>
</organism>
<keyword evidence="2" id="KW-1003">Cell membrane</keyword>
<dbReference type="Proteomes" id="UP000190827">
    <property type="component" value="Unassembled WGS sequence"/>
</dbReference>
<accession>A0ABY1LNA7</accession>
<dbReference type="Pfam" id="PF13396">
    <property type="entry name" value="PLDc_N"/>
    <property type="match status" value="1"/>
</dbReference>
<feature type="compositionally biased region" description="Basic and acidic residues" evidence="6">
    <location>
        <begin position="126"/>
        <end position="135"/>
    </location>
</feature>
<feature type="compositionally biased region" description="Low complexity" evidence="6">
    <location>
        <begin position="74"/>
        <end position="94"/>
    </location>
</feature>
<evidence type="ECO:0000256" key="5">
    <source>
        <dbReference type="ARBA" id="ARBA00023136"/>
    </source>
</evidence>
<feature type="region of interest" description="Disordered" evidence="6">
    <location>
        <begin position="126"/>
        <end position="148"/>
    </location>
</feature>
<comment type="subcellular location">
    <subcellularLocation>
        <location evidence="1">Cell membrane</location>
        <topology evidence="1">Multi-pass membrane protein</topology>
    </subcellularLocation>
</comment>
<feature type="region of interest" description="Disordered" evidence="6">
    <location>
        <begin position="64"/>
        <end position="106"/>
    </location>
</feature>
<dbReference type="RefSeq" id="WP_079706406.1">
    <property type="nucleotide sequence ID" value="NZ_FUZO01000002.1"/>
</dbReference>
<keyword evidence="5 7" id="KW-0472">Membrane</keyword>
<reference evidence="9 10" key="1">
    <citation type="submission" date="2017-02" db="EMBL/GenBank/DDBJ databases">
        <authorList>
            <person name="Varghese N."/>
            <person name="Submissions S."/>
        </authorList>
    </citation>
    <scope>NUCLEOTIDE SEQUENCE [LARGE SCALE GENOMIC DNA]</scope>
    <source>
        <strain evidence="9 10">VKM Ac-1787</strain>
    </source>
</reference>
<keyword evidence="4 7" id="KW-1133">Transmembrane helix</keyword>
<evidence type="ECO:0000256" key="7">
    <source>
        <dbReference type="SAM" id="Phobius"/>
    </source>
</evidence>
<dbReference type="EMBL" id="FUZO01000002">
    <property type="protein sequence ID" value="SKC66931.1"/>
    <property type="molecule type" value="Genomic_DNA"/>
</dbReference>
<dbReference type="InterPro" id="IPR027379">
    <property type="entry name" value="CLS_N"/>
</dbReference>
<proteinExistence type="predicted"/>
<name>A0ABY1LNA7_9MICO</name>
<evidence type="ECO:0000313" key="10">
    <source>
        <dbReference type="Proteomes" id="UP000190827"/>
    </source>
</evidence>
<feature type="transmembrane region" description="Helical" evidence="7">
    <location>
        <begin position="33"/>
        <end position="53"/>
    </location>
</feature>
<evidence type="ECO:0000256" key="1">
    <source>
        <dbReference type="ARBA" id="ARBA00004651"/>
    </source>
</evidence>
<evidence type="ECO:0000256" key="6">
    <source>
        <dbReference type="SAM" id="MobiDB-lite"/>
    </source>
</evidence>
<sequence>MFVLSLLLIVLTIIALIDVVGQPEPVVRNLPKIVWVLLIVFIPLIGVALWFLLGKDWSTSRIKLPERRGRKQSRTSGSWGSGRGSSSTATSSPSQPDRAVSSTEEQLAALEREIQAAEDAERIRKLELEMKRADPDADDGPSLGTDRS</sequence>
<evidence type="ECO:0000256" key="2">
    <source>
        <dbReference type="ARBA" id="ARBA00022475"/>
    </source>
</evidence>